<dbReference type="KEGG" id="spc:Sputcn32_1680"/>
<keyword evidence="2" id="KW-1133">Transmembrane helix</keyword>
<dbReference type="EC" id="2.7.3.-" evidence="4"/>
<dbReference type="EMBL" id="CP000681">
    <property type="protein sequence ID" value="ABP75405.1"/>
    <property type="molecule type" value="Genomic_DNA"/>
</dbReference>
<dbReference type="CDD" id="cd00130">
    <property type="entry name" value="PAS"/>
    <property type="match status" value="1"/>
</dbReference>
<accession>A4Y622</accession>
<dbReference type="CDD" id="cd12913">
    <property type="entry name" value="PDC1_MCP_like"/>
    <property type="match status" value="1"/>
</dbReference>
<evidence type="ECO:0000256" key="2">
    <source>
        <dbReference type="SAM" id="Phobius"/>
    </source>
</evidence>
<dbReference type="InterPro" id="IPR000014">
    <property type="entry name" value="PAS"/>
</dbReference>
<dbReference type="Pfam" id="PF08448">
    <property type="entry name" value="PAS_4"/>
    <property type="match status" value="1"/>
</dbReference>
<evidence type="ECO:0000313" key="4">
    <source>
        <dbReference type="EMBL" id="ABP75405.1"/>
    </source>
</evidence>
<organism evidence="4">
    <name type="scientific">Shewanella putrefaciens (strain CN-32 / ATCC BAA-453)</name>
    <dbReference type="NCBI Taxonomy" id="319224"/>
    <lineage>
        <taxon>Bacteria</taxon>
        <taxon>Pseudomonadati</taxon>
        <taxon>Pseudomonadota</taxon>
        <taxon>Gammaproteobacteria</taxon>
        <taxon>Alteromonadales</taxon>
        <taxon>Shewanellaceae</taxon>
        <taxon>Shewanella</taxon>
    </lineage>
</organism>
<feature type="coiled-coil region" evidence="1">
    <location>
        <begin position="610"/>
        <end position="654"/>
    </location>
</feature>
<keyword evidence="2" id="KW-0812">Transmembrane</keyword>
<evidence type="ECO:0000256" key="1">
    <source>
        <dbReference type="SAM" id="Coils"/>
    </source>
</evidence>
<feature type="domain" description="PAS" evidence="3">
    <location>
        <begin position="494"/>
        <end position="564"/>
    </location>
</feature>
<name>A4Y622_SHEPC</name>
<sequence>MKSGIRNSVMMEKKSISEPQTPLTQWQNSLPFKFSLVQLIIASILIFSTAWVMLRIQNQQITEQQAVLNQNHGQIVIAKLQEMTSQVENLVNAIASIAKLYRYDHEQLSKTIPTLLALENQKDVISGGGIWPEPSAFNQQKFRNSLFWSRNIHDELIKIDTYNDDAFPSYHTEAWYRPTRYFPSGKTFWSKSYIDPSTQEPMITASGAVWMDHQFIGAATADISLEKLNTLLRNAMTDISGYVIVLDYHNQVLAYPRGKNHAAILDQAANSLLTFNDLTKQHPNFDPLALALNTADSAFVTKAIAERVFTQEQMDNLTRLTADNERKMLTAIVNNNARNHFTTPQQLASVPLATDPILNTPALASIFLMPNTYWKILVVTPIAPLQDTAKHLVEKIGIYLVLIQLIGLIILFILQHRLIITPIMKMVEALKRDDPTAIEFKAKQRHDEIGLLAKTLLSRTQQLDVAMASLDASNLALEQQLKTQQLFQQELNHHKEQLRSLLKFSKHLIYIKDLSGKYTLVNDKYCEVLGIERRRIIGVSDFELFQSQLAQTFQKNDQRVTQNQDAIHFEESIPTPHGYQVYQMTKFDIRDDEDNSIAVGAIGFNMDLKKRQEQEQEKRFQNQAAHLQKQQSKMQIVNDENNALKQQLAEFNKAFEMQFQINLSKAQSQKLMQNFLAEVITQIMQEQDRLLAQICQTQANGGDESQIAITDMMTVQAKRLRHIAQLFNAHQNDVRPLHLALFMRQLLDLLQVQFIRANVTVCLTCDENLIIDGNSWQYLQLFYRLLNNTLNHAFKNHHQIREITIHLQRNANELQVELTDNGIGMTDQQLSQLRQNMAQNLCLGTLTCLNLWMKNDLKGQLTIQSELNKGTQILCRWPC</sequence>
<dbReference type="InterPro" id="IPR003594">
    <property type="entry name" value="HATPase_dom"/>
</dbReference>
<reference evidence="4" key="1">
    <citation type="submission" date="2007-04" db="EMBL/GenBank/DDBJ databases">
        <title>Complete sequence of Shewanella putrefaciens CN-32.</title>
        <authorList>
            <consortium name="US DOE Joint Genome Institute"/>
            <person name="Copeland A."/>
            <person name="Lucas S."/>
            <person name="Lapidus A."/>
            <person name="Barry K."/>
            <person name="Detter J.C."/>
            <person name="Glavina del Rio T."/>
            <person name="Hammon N."/>
            <person name="Israni S."/>
            <person name="Dalin E."/>
            <person name="Tice H."/>
            <person name="Pitluck S."/>
            <person name="Chain P."/>
            <person name="Malfatti S."/>
            <person name="Shin M."/>
            <person name="Vergez L."/>
            <person name="Schmutz J."/>
            <person name="Larimer F."/>
            <person name="Land M."/>
            <person name="Hauser L."/>
            <person name="Kyrpides N."/>
            <person name="Mikhailova N."/>
            <person name="Romine M.F."/>
            <person name="Fredrickson J."/>
            <person name="Tiedje J."/>
            <person name="Richardson P."/>
        </authorList>
    </citation>
    <scope>NUCLEOTIDE SEQUENCE [LARGE SCALE GENOMIC DNA]</scope>
    <source>
        <strain evidence="4">CN-32</strain>
    </source>
</reference>
<feature type="transmembrane region" description="Helical" evidence="2">
    <location>
        <begin position="396"/>
        <end position="414"/>
    </location>
</feature>
<gene>
    <name evidence="4" type="ordered locus">Sputcn32_1680</name>
</gene>
<dbReference type="SMART" id="SM00091">
    <property type="entry name" value="PAS"/>
    <property type="match status" value="1"/>
</dbReference>
<dbReference type="InterPro" id="IPR036890">
    <property type="entry name" value="HATPase_C_sf"/>
</dbReference>
<keyword evidence="4" id="KW-0418">Kinase</keyword>
<dbReference type="NCBIfam" id="TIGR00229">
    <property type="entry name" value="sensory_box"/>
    <property type="match status" value="1"/>
</dbReference>
<dbReference type="InterPro" id="IPR035965">
    <property type="entry name" value="PAS-like_dom_sf"/>
</dbReference>
<dbReference type="GO" id="GO:0016301">
    <property type="term" value="F:kinase activity"/>
    <property type="evidence" value="ECO:0007669"/>
    <property type="project" value="UniProtKB-KW"/>
</dbReference>
<proteinExistence type="predicted"/>
<dbReference type="Gene3D" id="3.30.450.20">
    <property type="entry name" value="PAS domain"/>
    <property type="match status" value="2"/>
</dbReference>
<dbReference type="STRING" id="319224.Sputcn32_1680"/>
<dbReference type="HOGENOM" id="CLU_330621_0_0_6"/>
<dbReference type="SUPFAM" id="SSF55874">
    <property type="entry name" value="ATPase domain of HSP90 chaperone/DNA topoisomerase II/histidine kinase"/>
    <property type="match status" value="1"/>
</dbReference>
<evidence type="ECO:0000259" key="3">
    <source>
        <dbReference type="PROSITE" id="PS50112"/>
    </source>
</evidence>
<keyword evidence="2" id="KW-0472">Membrane</keyword>
<dbReference type="Gene3D" id="3.30.565.10">
    <property type="entry name" value="Histidine kinase-like ATPase, C-terminal domain"/>
    <property type="match status" value="1"/>
</dbReference>
<dbReference type="AlphaFoldDB" id="A4Y622"/>
<dbReference type="eggNOG" id="COG4251">
    <property type="taxonomic scope" value="Bacteria"/>
</dbReference>
<dbReference type="PROSITE" id="PS50112">
    <property type="entry name" value="PAS"/>
    <property type="match status" value="1"/>
</dbReference>
<dbReference type="SUPFAM" id="SSF55785">
    <property type="entry name" value="PYP-like sensor domain (PAS domain)"/>
    <property type="match status" value="1"/>
</dbReference>
<protein>
    <submittedName>
        <fullName evidence="4">Multi-sensor signal transduction histidine kinase</fullName>
        <ecNumber evidence="4">2.7.3.-</ecNumber>
    </submittedName>
</protein>
<dbReference type="InterPro" id="IPR013656">
    <property type="entry name" value="PAS_4"/>
</dbReference>
<dbReference type="Pfam" id="PF22673">
    <property type="entry name" value="MCP-like_PDC_1"/>
    <property type="match status" value="1"/>
</dbReference>
<dbReference type="Pfam" id="PF02518">
    <property type="entry name" value="HATPase_c"/>
    <property type="match status" value="1"/>
</dbReference>
<keyword evidence="1" id="KW-0175">Coiled coil</keyword>
<feature type="transmembrane region" description="Helical" evidence="2">
    <location>
        <begin position="36"/>
        <end position="54"/>
    </location>
</feature>
<keyword evidence="4" id="KW-0808">Transferase</keyword>